<evidence type="ECO:0000313" key="7">
    <source>
        <dbReference type="EnsemblPlants" id="QL09p010018:mrna"/>
    </source>
</evidence>
<evidence type="ECO:0000256" key="1">
    <source>
        <dbReference type="ARBA" id="ARBA00004606"/>
    </source>
</evidence>
<keyword evidence="2" id="KW-0328">Glycosyltransferase</keyword>
<dbReference type="Proteomes" id="UP000594261">
    <property type="component" value="Chromosome 9"/>
</dbReference>
<dbReference type="EMBL" id="LRBV02000009">
    <property type="status" value="NOT_ANNOTATED_CDS"/>
    <property type="molecule type" value="Genomic_DNA"/>
</dbReference>
<reference evidence="7 8" key="1">
    <citation type="journal article" date="2016" name="G3 (Bethesda)">
        <title>First Draft Assembly and Annotation of the Genome of a California Endemic Oak Quercus lobata Nee (Fagaceae).</title>
        <authorList>
            <person name="Sork V.L."/>
            <person name="Fitz-Gibbon S.T."/>
            <person name="Puiu D."/>
            <person name="Crepeau M."/>
            <person name="Gugger P.F."/>
            <person name="Sherman R."/>
            <person name="Stevens K."/>
            <person name="Langley C.H."/>
            <person name="Pellegrini M."/>
            <person name="Salzberg S.L."/>
        </authorList>
    </citation>
    <scope>NUCLEOTIDE SEQUENCE [LARGE SCALE GENOMIC DNA]</scope>
    <source>
        <strain evidence="7 8">cv. SW786</strain>
    </source>
</reference>
<organism evidence="7 8">
    <name type="scientific">Quercus lobata</name>
    <name type="common">Valley oak</name>
    <dbReference type="NCBI Taxonomy" id="97700"/>
    <lineage>
        <taxon>Eukaryota</taxon>
        <taxon>Viridiplantae</taxon>
        <taxon>Streptophyta</taxon>
        <taxon>Embryophyta</taxon>
        <taxon>Tracheophyta</taxon>
        <taxon>Spermatophyta</taxon>
        <taxon>Magnoliopsida</taxon>
        <taxon>eudicotyledons</taxon>
        <taxon>Gunneridae</taxon>
        <taxon>Pentapetalae</taxon>
        <taxon>rosids</taxon>
        <taxon>fabids</taxon>
        <taxon>Fagales</taxon>
        <taxon>Fagaceae</taxon>
        <taxon>Quercus</taxon>
    </lineage>
</organism>
<comment type="subcellular location">
    <subcellularLocation>
        <location evidence="1">Membrane</location>
        <topology evidence="1">Single-pass type II membrane protein</topology>
    </subcellularLocation>
</comment>
<dbReference type="InParanoid" id="A0A7N2MJC7"/>
<sequence length="345" mass="37715">MTMVKDDFCGCPRVGPGRVCAQPGTDPLTSGGTLNDPPPTAGKLGSSRIGLQWTTVRFGLLSRDSAVGSGSLGFGEENPPSDPPKLVLRGEDPPPTVTSVGLVGFRVGLDGLSGLFIAADSDDISTAIHFINKARPWITLMAVGWEYGANMLTKYLAEAGENTSLTVAMCIDNPFDLEEATRSFPYHMAIGQKFTGGLIDILRSNKEIGTSCFPSSCSVFVYKSQSYVGTCVFENKFIPEAMKTSRASPSLISAARRLIAKALLDDPLNLYFTLVSQHCIPIHSFDYVYNFLFHNTLNRNKRTKQPFSIFPNYQSFIEIISDDPNLLDRYNARGDNVMLPEVPFE</sequence>
<proteinExistence type="predicted"/>
<dbReference type="PANTHER" id="PTHR31042">
    <property type="entry name" value="CORE-2/I-BRANCHING BETA-1,6-N-ACETYLGLUCOSAMINYLTRANSFERASE FAMILY PROTEIN-RELATED"/>
    <property type="match status" value="1"/>
</dbReference>
<evidence type="ECO:0000256" key="6">
    <source>
        <dbReference type="SAM" id="MobiDB-lite"/>
    </source>
</evidence>
<name>A0A7N2MJC7_QUELO</name>
<evidence type="ECO:0000256" key="4">
    <source>
        <dbReference type="ARBA" id="ARBA00023136"/>
    </source>
</evidence>
<evidence type="ECO:0000256" key="5">
    <source>
        <dbReference type="ARBA" id="ARBA00023180"/>
    </source>
</evidence>
<dbReference type="Pfam" id="PF02485">
    <property type="entry name" value="Branch"/>
    <property type="match status" value="1"/>
</dbReference>
<dbReference type="InterPro" id="IPR003406">
    <property type="entry name" value="Glyco_trans_14"/>
</dbReference>
<keyword evidence="4" id="KW-0472">Membrane</keyword>
<evidence type="ECO:0000256" key="3">
    <source>
        <dbReference type="ARBA" id="ARBA00022679"/>
    </source>
</evidence>
<dbReference type="Gramene" id="QL09p010018:mrna">
    <property type="protein sequence ID" value="QL09p010018:mrna"/>
    <property type="gene ID" value="QL09p010018"/>
</dbReference>
<keyword evidence="3" id="KW-0808">Transferase</keyword>
<feature type="region of interest" description="Disordered" evidence="6">
    <location>
        <begin position="22"/>
        <end position="45"/>
    </location>
</feature>
<dbReference type="AlphaFoldDB" id="A0A7N2MJC7"/>
<evidence type="ECO:0000313" key="8">
    <source>
        <dbReference type="Proteomes" id="UP000594261"/>
    </source>
</evidence>
<protein>
    <submittedName>
        <fullName evidence="7">Uncharacterized protein</fullName>
    </submittedName>
</protein>
<dbReference type="GO" id="GO:0016757">
    <property type="term" value="F:glycosyltransferase activity"/>
    <property type="evidence" value="ECO:0007669"/>
    <property type="project" value="UniProtKB-KW"/>
</dbReference>
<keyword evidence="5" id="KW-0325">Glycoprotein</keyword>
<evidence type="ECO:0000256" key="2">
    <source>
        <dbReference type="ARBA" id="ARBA00022676"/>
    </source>
</evidence>
<reference evidence="7" key="2">
    <citation type="submission" date="2021-01" db="UniProtKB">
        <authorList>
            <consortium name="EnsemblPlants"/>
        </authorList>
    </citation>
    <scope>IDENTIFICATION</scope>
</reference>
<dbReference type="PANTHER" id="PTHR31042:SF108">
    <property type="entry name" value="CORE-2_I-BRANCHING BETA-1,6-N-ACETYLGLUCOSAMINYLTRANSFERASE FAMILY PROTEIN"/>
    <property type="match status" value="1"/>
</dbReference>
<dbReference type="EnsemblPlants" id="QL09p010018:mrna">
    <property type="protein sequence ID" value="QL09p010018:mrna"/>
    <property type="gene ID" value="QL09p010018"/>
</dbReference>
<dbReference type="GO" id="GO:0016020">
    <property type="term" value="C:membrane"/>
    <property type="evidence" value="ECO:0007669"/>
    <property type="project" value="UniProtKB-SubCell"/>
</dbReference>
<accession>A0A7N2MJC7</accession>
<dbReference type="InterPro" id="IPR044174">
    <property type="entry name" value="BC10-like"/>
</dbReference>
<keyword evidence="8" id="KW-1185">Reference proteome</keyword>